<evidence type="ECO:0000313" key="1">
    <source>
        <dbReference type="EMBL" id="CRK87412.1"/>
    </source>
</evidence>
<dbReference type="AlphaFoldDB" id="A0A1J1HJ22"/>
<protein>
    <submittedName>
        <fullName evidence="1">CLUMA_CG001214, isoform A</fullName>
    </submittedName>
</protein>
<gene>
    <name evidence="1" type="ORF">CLUMA_CG001214</name>
</gene>
<name>A0A1J1HJ22_9DIPT</name>
<dbReference type="EMBL" id="CVRI01000004">
    <property type="protein sequence ID" value="CRK87412.1"/>
    <property type="molecule type" value="Genomic_DNA"/>
</dbReference>
<dbReference type="Pfam" id="PF06477">
    <property type="entry name" value="DUF1091"/>
    <property type="match status" value="1"/>
</dbReference>
<dbReference type="Proteomes" id="UP000183832">
    <property type="component" value="Unassembled WGS sequence"/>
</dbReference>
<dbReference type="OrthoDB" id="7737395at2759"/>
<proteinExistence type="predicted"/>
<sequence>MILAQPTSHAEKEETKSFIEKIELMQNTSIMEIKYFLNEYENGSYSLSYNFTVLVKVQNLFLQNSVNLLNADGKYEPFVGKGVTDMCKFWSNRKGNKLVRIMFGNLKGRNLPKSCPIEPGFYFAKDIIFDGKKLLTHNIWDVKLMIALDYGTKINGKMLNFMRLKIYIDFREHMKKKPRQK</sequence>
<organism evidence="1 2">
    <name type="scientific">Clunio marinus</name>
    <dbReference type="NCBI Taxonomy" id="568069"/>
    <lineage>
        <taxon>Eukaryota</taxon>
        <taxon>Metazoa</taxon>
        <taxon>Ecdysozoa</taxon>
        <taxon>Arthropoda</taxon>
        <taxon>Hexapoda</taxon>
        <taxon>Insecta</taxon>
        <taxon>Pterygota</taxon>
        <taxon>Neoptera</taxon>
        <taxon>Endopterygota</taxon>
        <taxon>Diptera</taxon>
        <taxon>Nematocera</taxon>
        <taxon>Chironomoidea</taxon>
        <taxon>Chironomidae</taxon>
        <taxon>Clunio</taxon>
    </lineage>
</organism>
<reference evidence="1 2" key="1">
    <citation type="submission" date="2015-04" db="EMBL/GenBank/DDBJ databases">
        <authorList>
            <person name="Syromyatnikov M.Y."/>
            <person name="Popov V.N."/>
        </authorList>
    </citation>
    <scope>NUCLEOTIDE SEQUENCE [LARGE SCALE GENOMIC DNA]</scope>
</reference>
<accession>A0A1J1HJ22</accession>
<dbReference type="PANTHER" id="PTHR20898">
    <property type="entry name" value="DAEDALUS ON 3-RELATED-RELATED"/>
    <property type="match status" value="1"/>
</dbReference>
<dbReference type="InterPro" id="IPR010512">
    <property type="entry name" value="DUF1091"/>
</dbReference>
<evidence type="ECO:0000313" key="2">
    <source>
        <dbReference type="Proteomes" id="UP000183832"/>
    </source>
</evidence>
<keyword evidence="2" id="KW-1185">Reference proteome</keyword>
<dbReference type="SMART" id="SM00697">
    <property type="entry name" value="DM8"/>
    <property type="match status" value="1"/>
</dbReference>